<evidence type="ECO:0000256" key="1">
    <source>
        <dbReference type="ARBA" id="ARBA00022490"/>
    </source>
</evidence>
<evidence type="ECO:0000256" key="2">
    <source>
        <dbReference type="HAMAP-Rule" id="MF_00973"/>
    </source>
</evidence>
<dbReference type="GO" id="GO:0008360">
    <property type="term" value="P:regulation of cell shape"/>
    <property type="evidence" value="ECO:0007669"/>
    <property type="project" value="UniProtKB-UniRule"/>
</dbReference>
<dbReference type="CDD" id="cd07187">
    <property type="entry name" value="YvcK_like"/>
    <property type="match status" value="1"/>
</dbReference>
<dbReference type="EMBL" id="CP029487">
    <property type="protein sequence ID" value="QCT71355.1"/>
    <property type="molecule type" value="Genomic_DNA"/>
</dbReference>
<name>A0A4P9C9F8_EUBML</name>
<dbReference type="InterPro" id="IPR038136">
    <property type="entry name" value="CofD-like_dom_sf"/>
</dbReference>
<keyword evidence="1 2" id="KW-0963">Cytoplasm</keyword>
<accession>A0A4P9C9F8</accession>
<keyword evidence="4" id="KW-1185">Reference proteome</keyword>
<dbReference type="Gene3D" id="3.40.50.10680">
    <property type="entry name" value="CofD-like domains"/>
    <property type="match status" value="1"/>
</dbReference>
<dbReference type="GO" id="GO:0043743">
    <property type="term" value="F:LPPG:FO 2-phospho-L-lactate transferase activity"/>
    <property type="evidence" value="ECO:0007669"/>
    <property type="project" value="InterPro"/>
</dbReference>
<dbReference type="AlphaFoldDB" id="A0A4P9C9F8"/>
<dbReference type="HAMAP" id="MF_00973">
    <property type="entry name" value="Gluconeogen_factor"/>
    <property type="match status" value="1"/>
</dbReference>
<evidence type="ECO:0000313" key="4">
    <source>
        <dbReference type="Proteomes" id="UP000218387"/>
    </source>
</evidence>
<dbReference type="PANTHER" id="PTHR30135">
    <property type="entry name" value="UNCHARACTERIZED PROTEIN YVCK-RELATED"/>
    <property type="match status" value="1"/>
</dbReference>
<evidence type="ECO:0000313" key="3">
    <source>
        <dbReference type="EMBL" id="QCT71355.1"/>
    </source>
</evidence>
<dbReference type="InterPro" id="IPR010119">
    <property type="entry name" value="Gluconeogen_factor"/>
</dbReference>
<dbReference type="InterPro" id="IPR002882">
    <property type="entry name" value="CofD"/>
</dbReference>
<sequence length="338" mass="37829">MEMKEYIREFTLKDIVTVRNPKVVALGGGTGLSVILRGLKKYTNRLTAIVTVGDDGGSSGMLRQDLGILPPGDIRNCILALADDENVMQSLFNYRFTEGGLEGHNFGNLFLAAMNGISNDFYDAVRRTSDVLQIKGRVLPVTLDDMTLNASLDNGETVVGESQIPKTACEKNCRIKKIFLKPDKIEPLEETLEAIKMADIVIIGPGSLYTSVIPNLLVGGIESAIKENRGRKFYVGNIMTQPGETDGYTQCDHIRAIEAHLKIKERRLFQYCVFNSGDLPDYVARQYQKYNSEKVEIGEMLPEYQYVTDDFIIVENGRIRHDADLLARRIFEAYVNSK</sequence>
<dbReference type="Pfam" id="PF01933">
    <property type="entry name" value="CofD"/>
    <property type="match status" value="1"/>
</dbReference>
<dbReference type="GO" id="GO:0005737">
    <property type="term" value="C:cytoplasm"/>
    <property type="evidence" value="ECO:0007669"/>
    <property type="project" value="UniProtKB-SubCell"/>
</dbReference>
<dbReference type="PANTHER" id="PTHR30135:SF3">
    <property type="entry name" value="GLUCONEOGENESIS FACTOR-RELATED"/>
    <property type="match status" value="1"/>
</dbReference>
<dbReference type="SUPFAM" id="SSF142338">
    <property type="entry name" value="CofD-like"/>
    <property type="match status" value="1"/>
</dbReference>
<organism evidence="3 4">
    <name type="scientific">Eubacterium maltosivorans</name>
    <dbReference type="NCBI Taxonomy" id="2041044"/>
    <lineage>
        <taxon>Bacteria</taxon>
        <taxon>Bacillati</taxon>
        <taxon>Bacillota</taxon>
        <taxon>Clostridia</taxon>
        <taxon>Eubacteriales</taxon>
        <taxon>Eubacteriaceae</taxon>
        <taxon>Eubacterium</taxon>
    </lineage>
</organism>
<dbReference type="Proteomes" id="UP000218387">
    <property type="component" value="Chromosome"/>
</dbReference>
<dbReference type="RefSeq" id="WP_058693697.1">
    <property type="nucleotide sequence ID" value="NZ_CABJDW020000016.1"/>
</dbReference>
<dbReference type="NCBIfam" id="TIGR01826">
    <property type="entry name" value="CofD_related"/>
    <property type="match status" value="1"/>
</dbReference>
<protein>
    <recommendedName>
        <fullName evidence="2">Putative gluconeogenesis factor</fullName>
    </recommendedName>
</protein>
<dbReference type="KEGG" id="emt:CPZ25_008425"/>
<reference evidence="3 4" key="1">
    <citation type="submission" date="2018-05" db="EMBL/GenBank/DDBJ databases">
        <title>Genome comparison of Eubacterium sp.</title>
        <authorList>
            <person name="Feng Y."/>
            <person name="Sanchez-Andrea I."/>
            <person name="Stams A.J.M."/>
            <person name="De Vos W.M."/>
        </authorList>
    </citation>
    <scope>NUCLEOTIDE SEQUENCE [LARGE SCALE GENOMIC DNA]</scope>
    <source>
        <strain evidence="3 4">YI</strain>
    </source>
</reference>
<comment type="subcellular location">
    <subcellularLocation>
        <location evidence="2">Cytoplasm</location>
    </subcellularLocation>
</comment>
<gene>
    <name evidence="3" type="ORF">CPZ25_008425</name>
</gene>
<comment type="similarity">
    <text evidence="2">Belongs to the gluconeogenesis factor family.</text>
</comment>
<comment type="function">
    <text evidence="2">Required for morphogenesis under gluconeogenic growth conditions.</text>
</comment>
<proteinExistence type="inferred from homology"/>